<dbReference type="Pfam" id="PF07495">
    <property type="entry name" value="Y_Y_Y"/>
    <property type="match status" value="1"/>
</dbReference>
<dbReference type="EC" id="2.7.13.3" evidence="2"/>
<dbReference type="CDD" id="cd00082">
    <property type="entry name" value="HisKA"/>
    <property type="match status" value="1"/>
</dbReference>
<dbReference type="SUPFAM" id="SSF63829">
    <property type="entry name" value="Calcium-dependent phosphotriesterase"/>
    <property type="match status" value="1"/>
</dbReference>
<organism evidence="8 9">
    <name type="scientific">Rheinheimera baltica</name>
    <dbReference type="NCBI Taxonomy" id="67576"/>
    <lineage>
        <taxon>Bacteria</taxon>
        <taxon>Pseudomonadati</taxon>
        <taxon>Pseudomonadota</taxon>
        <taxon>Gammaproteobacteria</taxon>
        <taxon>Chromatiales</taxon>
        <taxon>Chromatiaceae</taxon>
        <taxon>Rheinheimera</taxon>
    </lineage>
</organism>
<evidence type="ECO:0000256" key="6">
    <source>
        <dbReference type="SAM" id="SignalP"/>
    </source>
</evidence>
<dbReference type="InterPro" id="IPR036097">
    <property type="entry name" value="HisK_dim/P_sf"/>
</dbReference>
<evidence type="ECO:0000256" key="1">
    <source>
        <dbReference type="ARBA" id="ARBA00000085"/>
    </source>
</evidence>
<feature type="domain" description="Two component regulator three Y" evidence="7">
    <location>
        <begin position="729"/>
        <end position="789"/>
    </location>
</feature>
<feature type="chain" id="PRO_5046942590" description="histidine kinase" evidence="6">
    <location>
        <begin position="27"/>
        <end position="988"/>
    </location>
</feature>
<keyword evidence="5" id="KW-0472">Membrane</keyword>
<dbReference type="Gene3D" id="2.60.40.10">
    <property type="entry name" value="Immunoglobulins"/>
    <property type="match status" value="1"/>
</dbReference>
<dbReference type="RefSeq" id="WP_305977580.1">
    <property type="nucleotide sequence ID" value="NZ_JAPJDZ010000167.1"/>
</dbReference>
<reference evidence="8 9" key="1">
    <citation type="submission" date="2022-11" db="EMBL/GenBank/DDBJ databases">
        <title>Viruses from the air-sea interface of a natural surface slick.</title>
        <authorList>
            <person name="Rahlff J."/>
            <person name="Holmfeldt K."/>
        </authorList>
    </citation>
    <scope>NUCLEOTIDE SEQUENCE [LARGE SCALE GENOMIC DNA]</scope>
    <source>
        <strain evidence="8 9">SMS4</strain>
    </source>
</reference>
<dbReference type="InterPro" id="IPR013783">
    <property type="entry name" value="Ig-like_fold"/>
</dbReference>
<proteinExistence type="predicted"/>
<dbReference type="InterPro" id="IPR011123">
    <property type="entry name" value="Y_Y_Y"/>
</dbReference>
<feature type="signal peptide" evidence="6">
    <location>
        <begin position="1"/>
        <end position="26"/>
    </location>
</feature>
<gene>
    <name evidence="8" type="ORF">ORJ04_21135</name>
</gene>
<evidence type="ECO:0000256" key="4">
    <source>
        <dbReference type="SAM" id="Coils"/>
    </source>
</evidence>
<dbReference type="InterPro" id="IPR003661">
    <property type="entry name" value="HisK_dim/P_dom"/>
</dbReference>
<name>A0ABT9I4X5_9GAMM</name>
<protein>
    <recommendedName>
        <fullName evidence="2">histidine kinase</fullName>
        <ecNumber evidence="2">2.7.13.3</ecNumber>
    </recommendedName>
</protein>
<dbReference type="InterPro" id="IPR011041">
    <property type="entry name" value="Quinoprot_gluc/sorb_DH_b-prop"/>
</dbReference>
<dbReference type="PANTHER" id="PTHR43547:SF2">
    <property type="entry name" value="HYBRID SIGNAL TRANSDUCTION HISTIDINE KINASE C"/>
    <property type="match status" value="1"/>
</dbReference>
<feature type="coiled-coil region" evidence="4">
    <location>
        <begin position="837"/>
        <end position="871"/>
    </location>
</feature>
<keyword evidence="3" id="KW-0597">Phosphoprotein</keyword>
<dbReference type="SUPFAM" id="SSF47384">
    <property type="entry name" value="Homodimeric domain of signal transducing histidine kinase"/>
    <property type="match status" value="1"/>
</dbReference>
<evidence type="ECO:0000256" key="5">
    <source>
        <dbReference type="SAM" id="Phobius"/>
    </source>
</evidence>
<dbReference type="EMBL" id="JAPJDZ010000167">
    <property type="protein sequence ID" value="MDP5138456.1"/>
    <property type="molecule type" value="Genomic_DNA"/>
</dbReference>
<dbReference type="InterPro" id="IPR015943">
    <property type="entry name" value="WD40/YVTN_repeat-like_dom_sf"/>
</dbReference>
<keyword evidence="5" id="KW-0812">Transmembrane</keyword>
<feature type="transmembrane region" description="Helical" evidence="5">
    <location>
        <begin position="797"/>
        <end position="817"/>
    </location>
</feature>
<keyword evidence="4" id="KW-0175">Coiled coil</keyword>
<comment type="caution">
    <text evidence="8">The sequence shown here is derived from an EMBL/GenBank/DDBJ whole genome shotgun (WGS) entry which is preliminary data.</text>
</comment>
<accession>A0ABT9I4X5</accession>
<keyword evidence="5" id="KW-1133">Transmembrane helix</keyword>
<evidence type="ECO:0000313" key="8">
    <source>
        <dbReference type="EMBL" id="MDP5138456.1"/>
    </source>
</evidence>
<dbReference type="SUPFAM" id="SSF50952">
    <property type="entry name" value="Soluble quinoprotein glucose dehydrogenase"/>
    <property type="match status" value="1"/>
</dbReference>
<keyword evidence="6" id="KW-0732">Signal</keyword>
<dbReference type="Proteomes" id="UP001231109">
    <property type="component" value="Unassembled WGS sequence"/>
</dbReference>
<dbReference type="Gene3D" id="2.130.10.10">
    <property type="entry name" value="YVTN repeat-like/Quinoprotein amine dehydrogenase"/>
    <property type="match status" value="2"/>
</dbReference>
<evidence type="ECO:0000256" key="3">
    <source>
        <dbReference type="ARBA" id="ARBA00022553"/>
    </source>
</evidence>
<evidence type="ECO:0000259" key="7">
    <source>
        <dbReference type="Pfam" id="PF07495"/>
    </source>
</evidence>
<dbReference type="Gene3D" id="1.10.287.130">
    <property type="match status" value="1"/>
</dbReference>
<sequence>MCRNVQKCVVLVIAFIALQMHTVLLAAEPLASRFVRLDIQQGLSQATVTAIAQDDIGNIWIGTQNGLNRYDGFSVEVFQLDKQQHTVSDNFVTSLVIDNQKQLWIGTLNGLNRFTPSTATFANVDLLANQQRLDNAILSLHLDNQQRLWAGTERGPALLNTNGNVLLSWPLKATNEHIFQQQNITAITTDNSGHLWLGTPRGLFCIDISSGNVIDITDYPYPDASVMALLYDDVGRLWVGLENEGLMLREANSENWIQITLASYNNGITSKEIRSIELDHNGVLWVGTQHGLNQLQLFEGQWQQKASYYHQRNNQTSLGSGKVISLFEDKDNSLWVGTWNGGVSRLHQASNLFTSITPDLSLMAAARNPATITIASQRQHIWAGTADGLFNMNWLSAEFNPVGDPQESITFYSTLKRADSILFGHSSGIKQLEISTGAYRDLTLPVDLPAGPVRRMLDTSAHLWLAIDQFGIVLLDPKLQFVVKRHSFSRSITFIKPLQQFILVGSYDGLSWFDASTGELLFNHAIGTSFDNNQAELKFAPMDYVQTPDGKHWLATNGGGLKELIIPTPFDNPARAGFKPYMDPQGLVSKQLKSAETDNAGNIWFSTSSGIAVFLPQSSTFRNFSAYHGTLNRDYINASSSKLDNGDIVFGGMDGFTVFSPELVLAYQAPDIATPHIKEIDVNGIPLQLDTLNTDASLAKVLHSDKHLTIPATGSRSVSFKFSTREFIESQQIKFQYRLDPLSFAWTTKDSNNRSADFERLPPGTYLLRLRAGLPQSGWSEEQQLTVEVLPLWWETWLARLLIISFIICLLLTVHVMRLRQMQQRQEELAWLVEERTNALNERSKALEESKNRAEHTVQQLASTMKELVRTEKMAALGQLVAGVAHEVNTPLGVALTASSIVNEESVQLTNRLASGNIRRTELTEYLNKLTQATQLLNTNLQRAAHLVINFKQVSVDRTADNQRRFNLAEYIDNNMDSPSLSGIAVPH</sequence>
<dbReference type="Pfam" id="PF07494">
    <property type="entry name" value="Reg_prop"/>
    <property type="match status" value="5"/>
</dbReference>
<keyword evidence="9" id="KW-1185">Reference proteome</keyword>
<comment type="catalytic activity">
    <reaction evidence="1">
        <text>ATP + protein L-histidine = ADP + protein N-phospho-L-histidine.</text>
        <dbReference type="EC" id="2.7.13.3"/>
    </reaction>
</comment>
<evidence type="ECO:0000256" key="2">
    <source>
        <dbReference type="ARBA" id="ARBA00012438"/>
    </source>
</evidence>
<dbReference type="InterPro" id="IPR011110">
    <property type="entry name" value="Reg_prop"/>
</dbReference>
<evidence type="ECO:0000313" key="9">
    <source>
        <dbReference type="Proteomes" id="UP001231109"/>
    </source>
</evidence>
<dbReference type="PANTHER" id="PTHR43547">
    <property type="entry name" value="TWO-COMPONENT HISTIDINE KINASE"/>
    <property type="match status" value="1"/>
</dbReference>